<dbReference type="InterPro" id="IPR000160">
    <property type="entry name" value="GGDEF_dom"/>
</dbReference>
<dbReference type="PANTHER" id="PTHR44757:SF2">
    <property type="entry name" value="BIOFILM ARCHITECTURE MAINTENANCE PROTEIN MBAA"/>
    <property type="match status" value="1"/>
</dbReference>
<dbReference type="Pfam" id="PF00990">
    <property type="entry name" value="GGDEF"/>
    <property type="match status" value="1"/>
</dbReference>
<dbReference type="Gene3D" id="3.30.70.270">
    <property type="match status" value="1"/>
</dbReference>
<name>A0ABP4KLQ9_9ACTN</name>
<feature type="domain" description="EAL" evidence="2">
    <location>
        <begin position="570"/>
        <end position="823"/>
    </location>
</feature>
<evidence type="ECO:0000259" key="2">
    <source>
        <dbReference type="PROSITE" id="PS50883"/>
    </source>
</evidence>
<dbReference type="Gene3D" id="3.20.20.450">
    <property type="entry name" value="EAL domain"/>
    <property type="match status" value="1"/>
</dbReference>
<evidence type="ECO:0008006" key="6">
    <source>
        <dbReference type="Google" id="ProtNLM"/>
    </source>
</evidence>
<accession>A0ABP4KLQ9</accession>
<dbReference type="InterPro" id="IPR035919">
    <property type="entry name" value="EAL_sf"/>
</dbReference>
<feature type="transmembrane region" description="Helical" evidence="1">
    <location>
        <begin position="119"/>
        <end position="137"/>
    </location>
</feature>
<dbReference type="InterPro" id="IPR043128">
    <property type="entry name" value="Rev_trsase/Diguanyl_cyclase"/>
</dbReference>
<dbReference type="Pfam" id="PF00563">
    <property type="entry name" value="EAL"/>
    <property type="match status" value="1"/>
</dbReference>
<comment type="caution">
    <text evidence="4">The sequence shown here is derived from an EMBL/GenBank/DDBJ whole genome shotgun (WGS) entry which is preliminary data.</text>
</comment>
<dbReference type="SMART" id="SM00267">
    <property type="entry name" value="GGDEF"/>
    <property type="match status" value="1"/>
</dbReference>
<dbReference type="SMART" id="SM00052">
    <property type="entry name" value="EAL"/>
    <property type="match status" value="1"/>
</dbReference>
<evidence type="ECO:0000313" key="5">
    <source>
        <dbReference type="Proteomes" id="UP001501470"/>
    </source>
</evidence>
<keyword evidence="1" id="KW-1133">Transmembrane helix</keyword>
<organism evidence="4 5">
    <name type="scientific">Dactylosporangium maewongense</name>
    <dbReference type="NCBI Taxonomy" id="634393"/>
    <lineage>
        <taxon>Bacteria</taxon>
        <taxon>Bacillati</taxon>
        <taxon>Actinomycetota</taxon>
        <taxon>Actinomycetes</taxon>
        <taxon>Micromonosporales</taxon>
        <taxon>Micromonosporaceae</taxon>
        <taxon>Dactylosporangium</taxon>
    </lineage>
</organism>
<evidence type="ECO:0000259" key="3">
    <source>
        <dbReference type="PROSITE" id="PS50887"/>
    </source>
</evidence>
<dbReference type="SMART" id="SM00065">
    <property type="entry name" value="GAF"/>
    <property type="match status" value="1"/>
</dbReference>
<keyword evidence="1" id="KW-0472">Membrane</keyword>
<feature type="transmembrane region" description="Helical" evidence="1">
    <location>
        <begin position="185"/>
        <end position="206"/>
    </location>
</feature>
<dbReference type="SUPFAM" id="SSF55781">
    <property type="entry name" value="GAF domain-like"/>
    <property type="match status" value="1"/>
</dbReference>
<feature type="transmembrane region" description="Helical" evidence="1">
    <location>
        <begin position="44"/>
        <end position="66"/>
    </location>
</feature>
<protein>
    <recommendedName>
        <fullName evidence="6">Diguanylate cyclase/phosphodiesterase</fullName>
    </recommendedName>
</protein>
<feature type="domain" description="GGDEF" evidence="3">
    <location>
        <begin position="429"/>
        <end position="561"/>
    </location>
</feature>
<dbReference type="SUPFAM" id="SSF141868">
    <property type="entry name" value="EAL domain-like"/>
    <property type="match status" value="1"/>
</dbReference>
<sequence length="829" mass="89622">MKKARAWTRPDARVAALSLWLGVATVVAHGLRIHHGGLPASPDALPLILLAVAFAVTEGFAVHIRVRRGGHAMSLSEIPMVLGLLSVDPTLLLTVRLLGGGLGLVILRGQRGVKLGFNVALLGVQTTAASVMLRALTGPTLPDVGPMQWLYVLLVMLMSDVVAAVLVTAVIALHDDPSEWKRLPSALQGLPLVAITTSIGLISTLAIDRDPRAIALLAIVSAVTYRAYRSYVSQSQGHEQVEELYAFTRAVDGVLDTGGVARIVLEQARDQLRAERAELIIPGADGSQIRMRMHGRHQLDTTVIDALPETAWWQPARAGTPVLVAKGSRVVGSIVDGIAVPVPLNDGATGVLFVADSLPDIPTFGEHHVRLFQALANHASLSLAKARLLDELRREVAEKEHLALYDPLTGLPNRQRFQSLTDALRAQGTPVAMLLMDLDRFKDVNDALGHDIGDTLLRQVGDRLQGRLGDRGTVARFGGDEFAVLLPGIRTREVAVAIGDDLAAAMEQPIAIGHLRLNARVSIGIALAPEHGHDAKTLIQRADVAMYVAKTTRTGVRVYQPDDDRNSPRRLAMVADLREAIQRHDLVVVFQPKLETATGIVRGAEALARWHHPAHGFVPPDEFIPLAETSGLIRPLTLHVLEVALRRCASWRRMGHDMHVAVNLSPNSLQEADLPDIVARLLGQAGVPASALTLEITESSIMDDPAGSLVTLDRLHALGVKLAIDDFGTGYSSLGRLRELPIHEMKIDKSFVQRIAVDHRDRAVVRSAVQLGHALDLEVVAEGVEDEQTLHHLRTEGCNLVQGYFISKPLPADEFADWLAARVPQLGQA</sequence>
<proteinExistence type="predicted"/>
<dbReference type="PANTHER" id="PTHR44757">
    <property type="entry name" value="DIGUANYLATE CYCLASE DGCP"/>
    <property type="match status" value="1"/>
</dbReference>
<dbReference type="InterPro" id="IPR029787">
    <property type="entry name" value="Nucleotide_cyclase"/>
</dbReference>
<dbReference type="EMBL" id="BAAAQD010000002">
    <property type="protein sequence ID" value="GAA1505799.1"/>
    <property type="molecule type" value="Genomic_DNA"/>
</dbReference>
<keyword evidence="5" id="KW-1185">Reference proteome</keyword>
<keyword evidence="1" id="KW-0812">Transmembrane</keyword>
<dbReference type="InterPro" id="IPR052155">
    <property type="entry name" value="Biofilm_reg_signaling"/>
</dbReference>
<evidence type="ECO:0000256" key="1">
    <source>
        <dbReference type="SAM" id="Phobius"/>
    </source>
</evidence>
<dbReference type="InterPro" id="IPR029016">
    <property type="entry name" value="GAF-like_dom_sf"/>
</dbReference>
<reference evidence="5" key="1">
    <citation type="journal article" date="2019" name="Int. J. Syst. Evol. Microbiol.">
        <title>The Global Catalogue of Microorganisms (GCM) 10K type strain sequencing project: providing services to taxonomists for standard genome sequencing and annotation.</title>
        <authorList>
            <consortium name="The Broad Institute Genomics Platform"/>
            <consortium name="The Broad Institute Genome Sequencing Center for Infectious Disease"/>
            <person name="Wu L."/>
            <person name="Ma J."/>
        </authorList>
    </citation>
    <scope>NUCLEOTIDE SEQUENCE [LARGE SCALE GENOMIC DNA]</scope>
    <source>
        <strain evidence="5">JCM 15933</strain>
    </source>
</reference>
<evidence type="ECO:0000313" key="4">
    <source>
        <dbReference type="EMBL" id="GAA1505799.1"/>
    </source>
</evidence>
<dbReference type="InterPro" id="IPR001633">
    <property type="entry name" value="EAL_dom"/>
</dbReference>
<feature type="transmembrane region" description="Helical" evidence="1">
    <location>
        <begin position="149"/>
        <end position="173"/>
    </location>
</feature>
<dbReference type="InterPro" id="IPR003018">
    <property type="entry name" value="GAF"/>
</dbReference>
<gene>
    <name evidence="4" type="ORF">GCM10009827_019380</name>
</gene>
<dbReference type="NCBIfam" id="TIGR00254">
    <property type="entry name" value="GGDEF"/>
    <property type="match status" value="1"/>
</dbReference>
<dbReference type="CDD" id="cd01949">
    <property type="entry name" value="GGDEF"/>
    <property type="match status" value="1"/>
</dbReference>
<dbReference type="RefSeq" id="WP_344501441.1">
    <property type="nucleotide sequence ID" value="NZ_BAAAQD010000002.1"/>
</dbReference>
<dbReference type="Gene3D" id="3.30.450.40">
    <property type="match status" value="1"/>
</dbReference>
<dbReference type="PROSITE" id="PS50883">
    <property type="entry name" value="EAL"/>
    <property type="match status" value="1"/>
</dbReference>
<dbReference type="PROSITE" id="PS50887">
    <property type="entry name" value="GGDEF"/>
    <property type="match status" value="1"/>
</dbReference>
<dbReference type="CDD" id="cd01948">
    <property type="entry name" value="EAL"/>
    <property type="match status" value="1"/>
</dbReference>
<dbReference type="SUPFAM" id="SSF55073">
    <property type="entry name" value="Nucleotide cyclase"/>
    <property type="match status" value="1"/>
</dbReference>
<dbReference type="Proteomes" id="UP001501470">
    <property type="component" value="Unassembled WGS sequence"/>
</dbReference>